<feature type="domain" description="Carrier" evidence="4">
    <location>
        <begin position="540"/>
        <end position="616"/>
    </location>
</feature>
<dbReference type="InterPro" id="IPR020806">
    <property type="entry name" value="PKS_PP-bd"/>
</dbReference>
<reference evidence="5 6" key="1">
    <citation type="submission" date="2024-09" db="EMBL/GenBank/DDBJ databases">
        <authorList>
            <person name="Sun Q."/>
            <person name="Mori K."/>
        </authorList>
    </citation>
    <scope>NUCLEOTIDE SEQUENCE [LARGE SCALE GENOMIC DNA]</scope>
    <source>
        <strain evidence="5 6">TBRC 3947</strain>
    </source>
</reference>
<dbReference type="InterPro" id="IPR020845">
    <property type="entry name" value="AMP-binding_CS"/>
</dbReference>
<comment type="caution">
    <text evidence="5">The sequence shown here is derived from an EMBL/GenBank/DDBJ whole genome shotgun (WGS) entry which is preliminary data.</text>
</comment>
<dbReference type="SUPFAM" id="SSF47336">
    <property type="entry name" value="ACP-like"/>
    <property type="match status" value="1"/>
</dbReference>
<evidence type="ECO:0000259" key="4">
    <source>
        <dbReference type="PROSITE" id="PS50075"/>
    </source>
</evidence>
<dbReference type="SUPFAM" id="SSF56801">
    <property type="entry name" value="Acetyl-CoA synthetase-like"/>
    <property type="match status" value="1"/>
</dbReference>
<dbReference type="RefSeq" id="WP_377247791.1">
    <property type="nucleotide sequence ID" value="NZ_JBHLUH010000009.1"/>
</dbReference>
<dbReference type="PANTHER" id="PTHR22754">
    <property type="entry name" value="DISCO-INTERACTING PROTEIN 2 DIP2 -RELATED"/>
    <property type="match status" value="1"/>
</dbReference>
<comment type="similarity">
    <text evidence="1">Belongs to the ATP-dependent AMP-binding enzyme family.</text>
</comment>
<sequence length="640" mass="66957">MEPEFLPDTLLVRADRSPDVVAYECVDPQGPVTTLTYAQVASRASALAARLATAEDGPVLLACPAGLDYVVAVFGGFLAGRPVIPAFPPGPSSRPDRDRLAGIVGDARPPVVVAPERYPEITTPTALTVPGAEADGTTPARPRRVTGDDVAVIQYTSGSTGQPRGVLVRHGSLAANTVSIAEKFRLGPESRALTWLPPFHDMGLVGGLLTPMTAGIPMRVMQPGHFLKSPLSWLRQISETGATHTGGPNFGYDLCLHRARGDEDLAGLDLSRWQVAFSGGETVRHRTLAAFARRFAPAGFRAEAFLPCYGLAEATLIVSAGHWSGPSADGDAVVSCGTPVRGQRVAIVDPEQLSTVDEGAEGEIWIAGPNVTPGYLSGDTGDLFGELDGTRYLRTGDLGHLRGGELYVSGRVKDVIVYRGVNHHAVDVEAAALDAVGRVGRTAAAFLVESGAEPLPVLVLEAHGTRDEALATEVRSAVLSRTGLRLGLVALVPPRSLPRTTSGKIRRSATRDAFLAGAFDGAVLSDRAPLAALAEGRAQAATATELATLVCGILAAICEVGDCRPTDDLADLGVDSVRAAEAAAVLEHALGLTVPLETILAVSTPEEAADALLREWRDQGHEPAYVRDRMVMAQSGAGVV</sequence>
<dbReference type="SMART" id="SM00823">
    <property type="entry name" value="PKS_PP"/>
    <property type="match status" value="1"/>
</dbReference>
<dbReference type="InterPro" id="IPR042099">
    <property type="entry name" value="ANL_N_sf"/>
</dbReference>
<dbReference type="InterPro" id="IPR045851">
    <property type="entry name" value="AMP-bd_C_sf"/>
</dbReference>
<keyword evidence="3" id="KW-0597">Phosphoprotein</keyword>
<evidence type="ECO:0000313" key="6">
    <source>
        <dbReference type="Proteomes" id="UP001589867"/>
    </source>
</evidence>
<keyword evidence="6" id="KW-1185">Reference proteome</keyword>
<evidence type="ECO:0000313" key="5">
    <source>
        <dbReference type="EMBL" id="MFC0527591.1"/>
    </source>
</evidence>
<protein>
    <submittedName>
        <fullName evidence="5">Non-ribosomal peptide synthetase</fullName>
    </submittedName>
</protein>
<dbReference type="Proteomes" id="UP001589867">
    <property type="component" value="Unassembled WGS sequence"/>
</dbReference>
<dbReference type="Pfam" id="PF00550">
    <property type="entry name" value="PP-binding"/>
    <property type="match status" value="1"/>
</dbReference>
<name>A0ABV6LYS6_9ACTN</name>
<dbReference type="PROSITE" id="PS50075">
    <property type="entry name" value="CARRIER"/>
    <property type="match status" value="1"/>
</dbReference>
<dbReference type="PANTHER" id="PTHR22754:SF32">
    <property type="entry name" value="DISCO-INTERACTING PROTEIN 2"/>
    <property type="match status" value="1"/>
</dbReference>
<dbReference type="Gene3D" id="3.40.50.12780">
    <property type="entry name" value="N-terminal domain of ligase-like"/>
    <property type="match status" value="1"/>
</dbReference>
<gene>
    <name evidence="5" type="ORF">ACFFIA_07965</name>
</gene>
<dbReference type="InterPro" id="IPR000873">
    <property type="entry name" value="AMP-dep_synth/lig_dom"/>
</dbReference>
<evidence type="ECO:0000256" key="3">
    <source>
        <dbReference type="ARBA" id="ARBA00022553"/>
    </source>
</evidence>
<dbReference type="PROSITE" id="PS00455">
    <property type="entry name" value="AMP_BINDING"/>
    <property type="match status" value="1"/>
</dbReference>
<dbReference type="InterPro" id="IPR009081">
    <property type="entry name" value="PP-bd_ACP"/>
</dbReference>
<dbReference type="Gene3D" id="1.10.1200.10">
    <property type="entry name" value="ACP-like"/>
    <property type="match status" value="1"/>
</dbReference>
<evidence type="ECO:0000256" key="1">
    <source>
        <dbReference type="ARBA" id="ARBA00006432"/>
    </source>
</evidence>
<proteinExistence type="inferred from homology"/>
<organism evidence="5 6">
    <name type="scientific">Phytohabitans kaempferiae</name>
    <dbReference type="NCBI Taxonomy" id="1620943"/>
    <lineage>
        <taxon>Bacteria</taxon>
        <taxon>Bacillati</taxon>
        <taxon>Actinomycetota</taxon>
        <taxon>Actinomycetes</taxon>
        <taxon>Micromonosporales</taxon>
        <taxon>Micromonosporaceae</taxon>
    </lineage>
</organism>
<dbReference type="InterPro" id="IPR036736">
    <property type="entry name" value="ACP-like_sf"/>
</dbReference>
<dbReference type="EMBL" id="JBHLUH010000009">
    <property type="protein sequence ID" value="MFC0527591.1"/>
    <property type="molecule type" value="Genomic_DNA"/>
</dbReference>
<dbReference type="Gene3D" id="3.30.300.30">
    <property type="match status" value="1"/>
</dbReference>
<accession>A0ABV6LYS6</accession>
<keyword evidence="2" id="KW-0596">Phosphopantetheine</keyword>
<dbReference type="Pfam" id="PF00501">
    <property type="entry name" value="AMP-binding"/>
    <property type="match status" value="1"/>
</dbReference>
<evidence type="ECO:0000256" key="2">
    <source>
        <dbReference type="ARBA" id="ARBA00022450"/>
    </source>
</evidence>